<name>X1CUV7_9ZZZZ</name>
<sequence>MDHVRNPKMIELDFLAAKKKLERDKKYIKIGRLKWQHVKIVIKVDSLFS</sequence>
<proteinExistence type="predicted"/>
<dbReference type="AlphaFoldDB" id="X1CUV7"/>
<protein>
    <submittedName>
        <fullName evidence="1">Uncharacterized protein</fullName>
    </submittedName>
</protein>
<accession>X1CUV7</accession>
<gene>
    <name evidence="1" type="ORF">S01H4_56234</name>
</gene>
<dbReference type="EMBL" id="BART01032564">
    <property type="protein sequence ID" value="GAH12291.1"/>
    <property type="molecule type" value="Genomic_DNA"/>
</dbReference>
<organism evidence="1">
    <name type="scientific">marine sediment metagenome</name>
    <dbReference type="NCBI Taxonomy" id="412755"/>
    <lineage>
        <taxon>unclassified sequences</taxon>
        <taxon>metagenomes</taxon>
        <taxon>ecological metagenomes</taxon>
    </lineage>
</organism>
<reference evidence="1" key="1">
    <citation type="journal article" date="2014" name="Front. Microbiol.">
        <title>High frequency of phylogenetically diverse reductive dehalogenase-homologous genes in deep subseafloor sedimentary metagenomes.</title>
        <authorList>
            <person name="Kawai M."/>
            <person name="Futagami T."/>
            <person name="Toyoda A."/>
            <person name="Takaki Y."/>
            <person name="Nishi S."/>
            <person name="Hori S."/>
            <person name="Arai W."/>
            <person name="Tsubouchi T."/>
            <person name="Morono Y."/>
            <person name="Uchiyama I."/>
            <person name="Ito T."/>
            <person name="Fujiyama A."/>
            <person name="Inagaki F."/>
            <person name="Takami H."/>
        </authorList>
    </citation>
    <scope>NUCLEOTIDE SEQUENCE</scope>
    <source>
        <strain evidence="1">Expedition CK06-06</strain>
    </source>
</reference>
<comment type="caution">
    <text evidence="1">The sequence shown here is derived from an EMBL/GenBank/DDBJ whole genome shotgun (WGS) entry which is preliminary data.</text>
</comment>
<evidence type="ECO:0000313" key="1">
    <source>
        <dbReference type="EMBL" id="GAH12291.1"/>
    </source>
</evidence>